<dbReference type="Proteomes" id="UP000598997">
    <property type="component" value="Unassembled WGS sequence"/>
</dbReference>
<reference evidence="5 6" key="1">
    <citation type="journal article" date="2014" name="Int. J. Syst. Evol. Microbiol.">
        <title>Complete genome sequence of Corynebacterium casei LMG S-19264T (=DSM 44701T), isolated from a smear-ripened cheese.</title>
        <authorList>
            <consortium name="US DOE Joint Genome Institute (JGI-PGF)"/>
            <person name="Walter F."/>
            <person name="Albersmeier A."/>
            <person name="Kalinowski J."/>
            <person name="Ruckert C."/>
        </authorList>
    </citation>
    <scope>NUCLEOTIDE SEQUENCE [LARGE SCALE GENOMIC DNA]</scope>
    <source>
        <strain evidence="5 6">CGMCC 1.15358</strain>
    </source>
</reference>
<dbReference type="EMBL" id="BMIO01000001">
    <property type="protein sequence ID" value="GGD32818.1"/>
    <property type="molecule type" value="Genomic_DNA"/>
</dbReference>
<dbReference type="SUPFAM" id="SSF47384">
    <property type="entry name" value="Homodimeric domain of signal transducing histidine kinase"/>
    <property type="match status" value="1"/>
</dbReference>
<gene>
    <name evidence="5" type="ORF">GCM10010989_03590</name>
</gene>
<dbReference type="AlphaFoldDB" id="A0A916Y6W1"/>
<dbReference type="EC" id="2.7.13.3" evidence="2"/>
<evidence type="ECO:0000256" key="3">
    <source>
        <dbReference type="SAM" id="MobiDB-lite"/>
    </source>
</evidence>
<evidence type="ECO:0000256" key="2">
    <source>
        <dbReference type="ARBA" id="ARBA00012438"/>
    </source>
</evidence>
<dbReference type="GO" id="GO:0000155">
    <property type="term" value="F:phosphorelay sensor kinase activity"/>
    <property type="evidence" value="ECO:0007669"/>
    <property type="project" value="InterPro"/>
</dbReference>
<feature type="compositionally biased region" description="Pro residues" evidence="3">
    <location>
        <begin position="166"/>
        <end position="175"/>
    </location>
</feature>
<dbReference type="Gene3D" id="1.10.287.130">
    <property type="match status" value="1"/>
</dbReference>
<evidence type="ECO:0000256" key="1">
    <source>
        <dbReference type="ARBA" id="ARBA00000085"/>
    </source>
</evidence>
<dbReference type="InterPro" id="IPR036097">
    <property type="entry name" value="HisK_dim/P_sf"/>
</dbReference>
<evidence type="ECO:0000313" key="5">
    <source>
        <dbReference type="EMBL" id="GGD32818.1"/>
    </source>
</evidence>
<feature type="domain" description="Signal transduction histidine kinase dimerisation/phosphoacceptor" evidence="4">
    <location>
        <begin position="341"/>
        <end position="409"/>
    </location>
</feature>
<feature type="region of interest" description="Disordered" evidence="3">
    <location>
        <begin position="123"/>
        <end position="183"/>
    </location>
</feature>
<keyword evidence="6" id="KW-1185">Reference proteome</keyword>
<evidence type="ECO:0000313" key="6">
    <source>
        <dbReference type="Proteomes" id="UP000598997"/>
    </source>
</evidence>
<organism evidence="5 6">
    <name type="scientific">Croceicoccus pelagius</name>
    <dbReference type="NCBI Taxonomy" id="1703341"/>
    <lineage>
        <taxon>Bacteria</taxon>
        <taxon>Pseudomonadati</taxon>
        <taxon>Pseudomonadota</taxon>
        <taxon>Alphaproteobacteria</taxon>
        <taxon>Sphingomonadales</taxon>
        <taxon>Erythrobacteraceae</taxon>
        <taxon>Croceicoccus</taxon>
    </lineage>
</organism>
<sequence length="574" mass="61475">MTLDDRLRTVLEVAADSDTSARAQYQQLVDLLGSGRTVADGSLVAASFLRLAALARRIPAFERAKILADPALRLRSAPLVAQLCEGEEEVANAAIDAADLDEDGWTVLISVLDESLQNRVRSARTTGRARNVEAPPPLFAERGKKRTSLADELTPSAPVPSRAPRMPAPPPPAVTQPPAETPRDGDIAEIVARIERFRLKRREQVNEEIVATGRKSPVDRDEYLLEDEVSQSAGPPPIATTREIDCMISPEGRIDWAARLSPMLTGLMLSPSDSASAKVDEATSTALRRQQAVRSGRVTIGASPAISGVWRLDAAPHFDPVGRFLGHHARLTRDIGSVPDRRGDLVRQALHELRTPINALQGFSEIIQQQLFGPVPHQYRSLAAGIAGETAALLAGLEEVDRLVRLRRGTRIISAGATAIGPLVESLVDQASPMLNARRARMDARISDPGMTVPIEQGELERSLWRLIATVAGSARDGDVLPFSLHAGTDAVTITIGMPPALAELDDETLFGASPATDSNEELATGMLGRGFALRLACAEAKAAGGSLERDDTALILTLPARTDEAESEHEAVA</sequence>
<accession>A0A916Y6W1</accession>
<evidence type="ECO:0000259" key="4">
    <source>
        <dbReference type="SMART" id="SM00388"/>
    </source>
</evidence>
<dbReference type="CDD" id="cd00082">
    <property type="entry name" value="HisKA"/>
    <property type="match status" value="1"/>
</dbReference>
<dbReference type="RefSeq" id="WP_066765465.1">
    <property type="nucleotide sequence ID" value="NZ_BMIO01000001.1"/>
</dbReference>
<comment type="catalytic activity">
    <reaction evidence="1">
        <text>ATP + protein L-histidine = ADP + protein N-phospho-L-histidine.</text>
        <dbReference type="EC" id="2.7.13.3"/>
    </reaction>
</comment>
<protein>
    <recommendedName>
        <fullName evidence="2">histidine kinase</fullName>
        <ecNumber evidence="2">2.7.13.3</ecNumber>
    </recommendedName>
</protein>
<dbReference type="Pfam" id="PF00512">
    <property type="entry name" value="HisKA"/>
    <property type="match status" value="1"/>
</dbReference>
<dbReference type="InterPro" id="IPR003661">
    <property type="entry name" value="HisK_dim/P_dom"/>
</dbReference>
<dbReference type="SMART" id="SM00388">
    <property type="entry name" value="HisKA"/>
    <property type="match status" value="1"/>
</dbReference>
<dbReference type="OrthoDB" id="9813151at2"/>
<name>A0A916Y6W1_9SPHN</name>
<proteinExistence type="predicted"/>
<comment type="caution">
    <text evidence="5">The sequence shown here is derived from an EMBL/GenBank/DDBJ whole genome shotgun (WGS) entry which is preliminary data.</text>
</comment>
<feature type="compositionally biased region" description="Low complexity" evidence="3">
    <location>
        <begin position="155"/>
        <end position="165"/>
    </location>
</feature>